<dbReference type="HAMAP" id="MF_03178">
    <property type="entry name" value="NDOR1"/>
    <property type="match status" value="1"/>
</dbReference>
<evidence type="ECO:0000256" key="1">
    <source>
        <dbReference type="ARBA" id="ARBA00001917"/>
    </source>
</evidence>
<comment type="similarity">
    <text evidence="9">Belongs to the NADPH-dependent diflavin oxidoreductase NDOR1 family.</text>
</comment>
<evidence type="ECO:0000259" key="10">
    <source>
        <dbReference type="PROSITE" id="PS50902"/>
    </source>
</evidence>
<dbReference type="SUPFAM" id="SSF63380">
    <property type="entry name" value="Riboflavin synthase domain-like"/>
    <property type="match status" value="1"/>
</dbReference>
<dbReference type="EMBL" id="JAANQT010000428">
    <property type="protein sequence ID" value="KAG1311086.1"/>
    <property type="molecule type" value="Genomic_DNA"/>
</dbReference>
<dbReference type="PANTHER" id="PTHR19384:SF10">
    <property type="entry name" value="NADPH-DEPENDENT DIFLAVIN OXIDOREDUCTASE 1"/>
    <property type="match status" value="1"/>
</dbReference>
<dbReference type="Gene3D" id="3.40.50.360">
    <property type="match status" value="1"/>
</dbReference>
<dbReference type="Proteomes" id="UP000716291">
    <property type="component" value="Unassembled WGS sequence"/>
</dbReference>
<dbReference type="Pfam" id="PF00258">
    <property type="entry name" value="Flavodoxin_1"/>
    <property type="match status" value="1"/>
</dbReference>
<dbReference type="InterPro" id="IPR028879">
    <property type="entry name" value="NDOR1"/>
</dbReference>
<reference evidence="12" key="1">
    <citation type="journal article" date="2020" name="Microb. Genom.">
        <title>Genetic diversity of clinical and environmental Mucorales isolates obtained from an investigation of mucormycosis cases among solid organ transplant recipients.</title>
        <authorList>
            <person name="Nguyen M.H."/>
            <person name="Kaul D."/>
            <person name="Muto C."/>
            <person name="Cheng S.J."/>
            <person name="Richter R.A."/>
            <person name="Bruno V.M."/>
            <person name="Liu G."/>
            <person name="Beyhan S."/>
            <person name="Sundermann A.J."/>
            <person name="Mounaud S."/>
            <person name="Pasculle A.W."/>
            <person name="Nierman W.C."/>
            <person name="Driscoll E."/>
            <person name="Cumbie R."/>
            <person name="Clancy C.J."/>
            <person name="Dupont C.L."/>
        </authorList>
    </citation>
    <scope>NUCLEOTIDE SEQUENCE</scope>
    <source>
        <strain evidence="12">GL11</strain>
    </source>
</reference>
<dbReference type="InterPro" id="IPR008254">
    <property type="entry name" value="Flavodoxin/NO_synth"/>
</dbReference>
<evidence type="ECO:0000313" key="12">
    <source>
        <dbReference type="EMBL" id="KAG1311086.1"/>
    </source>
</evidence>
<comment type="caution">
    <text evidence="12">The sequence shown here is derived from an EMBL/GenBank/DDBJ whole genome shotgun (WGS) entry which is preliminary data.</text>
</comment>
<dbReference type="SUPFAM" id="SSF52218">
    <property type="entry name" value="Flavoproteins"/>
    <property type="match status" value="1"/>
</dbReference>
<evidence type="ECO:0000256" key="5">
    <source>
        <dbReference type="ARBA" id="ARBA00022643"/>
    </source>
</evidence>
<evidence type="ECO:0000256" key="6">
    <source>
        <dbReference type="ARBA" id="ARBA00022827"/>
    </source>
</evidence>
<dbReference type="GO" id="GO:0050661">
    <property type="term" value="F:NADP binding"/>
    <property type="evidence" value="ECO:0007669"/>
    <property type="project" value="UniProtKB-UniRule"/>
</dbReference>
<feature type="domain" description="FAD-binding FR-type" evidence="11">
    <location>
        <begin position="189"/>
        <end position="421"/>
    </location>
</feature>
<dbReference type="Pfam" id="PF00175">
    <property type="entry name" value="NAD_binding_1"/>
    <property type="match status" value="1"/>
</dbReference>
<dbReference type="InterPro" id="IPR017927">
    <property type="entry name" value="FAD-bd_FR_type"/>
</dbReference>
<dbReference type="GO" id="GO:0010181">
    <property type="term" value="F:FMN binding"/>
    <property type="evidence" value="ECO:0007669"/>
    <property type="project" value="UniProtKB-UniRule"/>
</dbReference>
<comment type="catalytic activity">
    <reaction evidence="9">
        <text>2 oxidized [2Fe-2S]-[protein] + NADPH = 2 reduced [2Fe-2S]-[protein] + NADP(+) + H(+)</text>
        <dbReference type="Rhea" id="RHEA:67716"/>
        <dbReference type="Rhea" id="RHEA-COMP:17327"/>
        <dbReference type="Rhea" id="RHEA-COMP:17328"/>
        <dbReference type="ChEBI" id="CHEBI:15378"/>
        <dbReference type="ChEBI" id="CHEBI:33737"/>
        <dbReference type="ChEBI" id="CHEBI:33738"/>
        <dbReference type="ChEBI" id="CHEBI:57783"/>
        <dbReference type="ChEBI" id="CHEBI:58349"/>
    </reaction>
</comment>
<comment type="similarity">
    <text evidence="9">In the C-terminal section; belongs to the flavoprotein pyridine nucleotide cytochrome reductase family.</text>
</comment>
<feature type="binding site" evidence="9">
    <location>
        <begin position="59"/>
        <end position="62"/>
    </location>
    <ligand>
        <name>FMN</name>
        <dbReference type="ChEBI" id="CHEBI:58210"/>
    </ligand>
</feature>
<dbReference type="PANTHER" id="PTHR19384">
    <property type="entry name" value="NITRIC OXIDE SYNTHASE-RELATED"/>
    <property type="match status" value="1"/>
</dbReference>
<evidence type="ECO:0000256" key="7">
    <source>
        <dbReference type="ARBA" id="ARBA00022857"/>
    </source>
</evidence>
<dbReference type="InterPro" id="IPR001433">
    <property type="entry name" value="OxRdtase_FAD/NAD-bd"/>
</dbReference>
<dbReference type="InterPro" id="IPR001709">
    <property type="entry name" value="Flavoprot_Pyr_Nucl_cyt_Rdtase"/>
</dbReference>
<dbReference type="InterPro" id="IPR039261">
    <property type="entry name" value="FNR_nucleotide-bd"/>
</dbReference>
<dbReference type="GO" id="GO:0016226">
    <property type="term" value="P:iron-sulfur cluster assembly"/>
    <property type="evidence" value="ECO:0007669"/>
    <property type="project" value="UniProtKB-UniRule"/>
</dbReference>
<evidence type="ECO:0000256" key="8">
    <source>
        <dbReference type="ARBA" id="ARBA00023002"/>
    </source>
</evidence>
<keyword evidence="8 9" id="KW-0560">Oxidoreductase</keyword>
<dbReference type="InterPro" id="IPR023173">
    <property type="entry name" value="NADPH_Cyt_P450_Rdtase_alpha"/>
</dbReference>
<dbReference type="GO" id="GO:0160246">
    <property type="term" value="F:NADPH-iron-sulfur [2Fe-2S] protein oxidoreductase activity"/>
    <property type="evidence" value="ECO:0007669"/>
    <property type="project" value="InterPro"/>
</dbReference>
<keyword evidence="5 9" id="KW-0288">FMN</keyword>
<evidence type="ECO:0000256" key="9">
    <source>
        <dbReference type="HAMAP-Rule" id="MF_03178"/>
    </source>
</evidence>
<evidence type="ECO:0000259" key="11">
    <source>
        <dbReference type="PROSITE" id="PS51384"/>
    </source>
</evidence>
<feature type="binding site" evidence="9">
    <location>
        <begin position="490"/>
        <end position="491"/>
    </location>
    <ligand>
        <name>NADP(+)</name>
        <dbReference type="ChEBI" id="CHEBI:58349"/>
    </ligand>
</feature>
<comment type="caution">
    <text evidence="9">Lacks conserved residue(s) required for the propagation of feature annotation.</text>
</comment>
<dbReference type="PROSITE" id="PS51384">
    <property type="entry name" value="FAD_FR"/>
    <property type="match status" value="1"/>
</dbReference>
<keyword evidence="13" id="KW-1185">Reference proteome</keyword>
<evidence type="ECO:0000256" key="3">
    <source>
        <dbReference type="ARBA" id="ARBA00022490"/>
    </source>
</evidence>
<dbReference type="Gene3D" id="2.40.30.10">
    <property type="entry name" value="Translation factors"/>
    <property type="match status" value="1"/>
</dbReference>
<comment type="cofactor">
    <cofactor evidence="2 9">
        <name>FAD</name>
        <dbReference type="ChEBI" id="CHEBI:57692"/>
    </cofactor>
</comment>
<dbReference type="GO" id="GO:0016651">
    <property type="term" value="F:oxidoreductase activity, acting on NAD(P)H"/>
    <property type="evidence" value="ECO:0007669"/>
    <property type="project" value="UniProtKB-UniRule"/>
</dbReference>
<evidence type="ECO:0000256" key="2">
    <source>
        <dbReference type="ARBA" id="ARBA00001974"/>
    </source>
</evidence>
<protein>
    <recommendedName>
        <fullName evidence="9">NADPH-dependent diflavin oxidoreductase 1</fullName>
        <ecNumber evidence="9">1.18.1.-</ecNumber>
    </recommendedName>
    <alternativeName>
        <fullName evidence="9">NADPH-dependent FMN and FAD-containing oxidoreductase</fullName>
    </alternativeName>
</protein>
<dbReference type="InterPro" id="IPR001094">
    <property type="entry name" value="Flavdoxin-like"/>
</dbReference>
<dbReference type="PROSITE" id="PS50902">
    <property type="entry name" value="FLAVODOXIN_LIKE"/>
    <property type="match status" value="1"/>
</dbReference>
<dbReference type="GO" id="GO:0050660">
    <property type="term" value="F:flavin adenine dinucleotide binding"/>
    <property type="evidence" value="ECO:0007669"/>
    <property type="project" value="UniProtKB-UniRule"/>
</dbReference>
<evidence type="ECO:0000313" key="13">
    <source>
        <dbReference type="Proteomes" id="UP000716291"/>
    </source>
</evidence>
<dbReference type="Pfam" id="PF00667">
    <property type="entry name" value="FAD_binding_1"/>
    <property type="match status" value="1"/>
</dbReference>
<keyword evidence="4 9" id="KW-0285">Flavoprotein</keyword>
<comment type="cofactor">
    <cofactor evidence="1 9">
        <name>FMN</name>
        <dbReference type="ChEBI" id="CHEBI:58210"/>
    </cofactor>
</comment>
<dbReference type="GO" id="GO:0005634">
    <property type="term" value="C:nucleus"/>
    <property type="evidence" value="ECO:0007669"/>
    <property type="project" value="UniProtKB-ARBA"/>
</dbReference>
<dbReference type="PRINTS" id="PR00369">
    <property type="entry name" value="FLAVODOXIN"/>
</dbReference>
<dbReference type="FunFam" id="3.40.50.80:FF:000030">
    <property type="entry name" value="NADPH-dependent diflavin oxidoreductase 1"/>
    <property type="match status" value="1"/>
</dbReference>
<feature type="binding site" evidence="9">
    <location>
        <position position="571"/>
    </location>
    <ligand>
        <name>FAD</name>
        <dbReference type="ChEBI" id="CHEBI:57692"/>
    </ligand>
</feature>
<feature type="binding site" evidence="9">
    <location>
        <begin position="496"/>
        <end position="500"/>
    </location>
    <ligand>
        <name>NADP(+)</name>
        <dbReference type="ChEBI" id="CHEBI:58349"/>
    </ligand>
</feature>
<dbReference type="AlphaFoldDB" id="A0A9P7BUP1"/>
<keyword evidence="3 9" id="KW-0963">Cytoplasm</keyword>
<organism evidence="12 13">
    <name type="scientific">Rhizopus oryzae</name>
    <name type="common">Mucormycosis agent</name>
    <name type="synonym">Rhizopus arrhizus var. delemar</name>
    <dbReference type="NCBI Taxonomy" id="64495"/>
    <lineage>
        <taxon>Eukaryota</taxon>
        <taxon>Fungi</taxon>
        <taxon>Fungi incertae sedis</taxon>
        <taxon>Mucoromycota</taxon>
        <taxon>Mucoromycotina</taxon>
        <taxon>Mucoromycetes</taxon>
        <taxon>Mucorales</taxon>
        <taxon>Mucorineae</taxon>
        <taxon>Rhizopodaceae</taxon>
        <taxon>Rhizopus</taxon>
    </lineage>
</organism>
<feature type="binding site" evidence="9">
    <location>
        <begin position="359"/>
        <end position="362"/>
    </location>
    <ligand>
        <name>FAD</name>
        <dbReference type="ChEBI" id="CHEBI:57692"/>
    </ligand>
</feature>
<accession>A0A9P7BUP1</accession>
<comment type="subunit">
    <text evidence="9">Interacts with DRE2; as part of the cytosolic iron-sulfur (Fe-S) protein assembly (CIA) machinery.</text>
</comment>
<keyword evidence="7 9" id="KW-0521">NADP</keyword>
<proteinExistence type="inferred from homology"/>
<evidence type="ECO:0000256" key="4">
    <source>
        <dbReference type="ARBA" id="ARBA00022630"/>
    </source>
</evidence>
<dbReference type="GO" id="GO:0005829">
    <property type="term" value="C:cytosol"/>
    <property type="evidence" value="ECO:0007669"/>
    <property type="project" value="TreeGrafter"/>
</dbReference>
<keyword evidence="9" id="KW-0496">Mitochondrion</keyword>
<dbReference type="Gene3D" id="3.40.50.80">
    <property type="entry name" value="Nucleotide-binding domain of ferredoxin-NADP reductase (FNR) module"/>
    <property type="match status" value="1"/>
</dbReference>
<feature type="domain" description="Flavodoxin-like" evidence="10">
    <location>
        <begin position="6"/>
        <end position="150"/>
    </location>
</feature>
<dbReference type="InterPro" id="IPR029039">
    <property type="entry name" value="Flavoprotein-like_sf"/>
</dbReference>
<gene>
    <name evidence="9" type="primary">TAH18</name>
    <name evidence="12" type="ORF">G6F64_004069</name>
</gene>
<dbReference type="FunFam" id="3.40.50.360:FF:000015">
    <property type="entry name" value="NADPH-dependent diflavin oxidoreductase 1"/>
    <property type="match status" value="1"/>
</dbReference>
<sequence length="572" mass="66269">MEDRTIVILYGSETGCAQDMAENLSRQARRRQFRTRVFAMDDYDKSLLVEEKIVIFVCSTSGQGSEPTNMKKFWRFLLRKNLPQDILSDLDCAVIGLGDSSYRNFNYPSKKLYKRLLQLGANMLIERGDCDDQHYLGVDGAFIPWAKQLWEVIMKKYPTDLPILSDTVLLPPTYRAEWLSDSPSESDAREGFDMTVVQNTRITATDHFQEVRHLAFSCPAHYQPGDIAVMMPQNLREDVDLFLEQMGWSEYADQYVRFVPENKEAHGLPLTMRFRDLFIRHLDIFGVPRRSFFEVLSYFTKDENLTERLREFASPEGQEDMWAYCMRPKRTIAEVLFDFKPVEIPFDYLLDLFPQLKPRSFSIASSLSVHPHRLELCVAIVKYKTKLRKVRRGIMTKWLATLNPGDTVSGVKIMKGTMNLPPSLDIPLIAIGPGTGIAPMKSFIEERIALGALENYLFFGCRYHDKDFHYRKLWESYQDKGQLKVFTACSRDQEEKIYVQDRILEQSSLLWDLIDQKGAKVVLSGNADKMPDQVAYAFKQVFMKEGELSAKESEDYFDLMVKTGQYQEECWS</sequence>
<comment type="similarity">
    <text evidence="9">In the N-terminal section; belongs to the flavodoxin family.</text>
</comment>
<comment type="function">
    <text evidence="9">NADPH-dependent reductase which is a central component of the cytosolic iron-sulfur (Fe-S) protein assembly (CIA) machinery. Transfers electrons from NADPH via its FAD and FMN prosthetic groups to the [2Fe-2S] cluster of DRE2, another key component of the CIA machinery. In turn, this reduced cluster provides electrons for assembly of cytosolic iron-sulfur cluster proteins. Positively controls H(2)O(2)-induced cell death.</text>
</comment>
<name>A0A9P7BUP1_RHIOR</name>
<dbReference type="SUPFAM" id="SSF52343">
    <property type="entry name" value="Ferredoxin reductase-like, C-terminal NADP-linked domain"/>
    <property type="match status" value="1"/>
</dbReference>
<feature type="binding site" evidence="9">
    <location>
        <position position="435"/>
    </location>
    <ligand>
        <name>NADP(+)</name>
        <dbReference type="ChEBI" id="CHEBI:58349"/>
    </ligand>
</feature>
<feature type="binding site" evidence="9">
    <location>
        <position position="132"/>
    </location>
    <ligand>
        <name>FMN</name>
        <dbReference type="ChEBI" id="CHEBI:58210"/>
    </ligand>
</feature>
<dbReference type="Gene3D" id="1.20.990.10">
    <property type="entry name" value="NADPH-cytochrome p450 Reductase, Chain A, domain 3"/>
    <property type="match status" value="1"/>
</dbReference>
<dbReference type="InterPro" id="IPR003097">
    <property type="entry name" value="CysJ-like_FAD-binding"/>
</dbReference>
<dbReference type="PRINTS" id="PR00371">
    <property type="entry name" value="FPNCR"/>
</dbReference>
<dbReference type="InterPro" id="IPR017938">
    <property type="entry name" value="Riboflavin_synthase-like_b-brl"/>
</dbReference>
<dbReference type="GO" id="GO:0005739">
    <property type="term" value="C:mitochondrion"/>
    <property type="evidence" value="ECO:0007669"/>
    <property type="project" value="UniProtKB-SubCell"/>
</dbReference>
<keyword evidence="6 9" id="KW-0274">FAD</keyword>
<comment type="subcellular location">
    <subcellularLocation>
        <location evidence="9">Cytoplasm</location>
    </subcellularLocation>
    <subcellularLocation>
        <location evidence="9">Mitochondrion</location>
    </subcellularLocation>
    <text evidence="9">Relocalizes to mitochondria after H(2)O(2) exposure.</text>
</comment>
<dbReference type="EC" id="1.18.1.-" evidence="9"/>